<dbReference type="PIRSF" id="PIRSF016578">
    <property type="entry name" value="HsaA"/>
    <property type="match status" value="1"/>
</dbReference>
<dbReference type="SUPFAM" id="SSF47203">
    <property type="entry name" value="Acyl-CoA dehydrogenase C-terminal domain-like"/>
    <property type="match status" value="1"/>
</dbReference>
<dbReference type="InterPro" id="IPR050741">
    <property type="entry name" value="Acyl-CoA_dehydrogenase"/>
</dbReference>
<dbReference type="EMBL" id="JACHGK010000014">
    <property type="protein sequence ID" value="MBB6446918.1"/>
    <property type="molecule type" value="Genomic_DNA"/>
</dbReference>
<dbReference type="InterPro" id="IPR046373">
    <property type="entry name" value="Acyl-CoA_Oxase/DH_mid-dom_sf"/>
</dbReference>
<dbReference type="PANTHER" id="PTHR48083">
    <property type="entry name" value="MEDIUM-CHAIN SPECIFIC ACYL-COA DEHYDROGENASE, MITOCHONDRIAL-RELATED"/>
    <property type="match status" value="1"/>
</dbReference>
<dbReference type="GO" id="GO:0050660">
    <property type="term" value="F:flavin adenine dinucleotide binding"/>
    <property type="evidence" value="ECO:0007669"/>
    <property type="project" value="InterPro"/>
</dbReference>
<reference evidence="3 4" key="1">
    <citation type="submission" date="2020-08" db="EMBL/GenBank/DDBJ databases">
        <title>Genomic Encyclopedia of Type Strains, Phase IV (KMG-IV): sequencing the most valuable type-strain genomes for metagenomic binning, comparative biology and taxonomic classification.</title>
        <authorList>
            <person name="Goeker M."/>
        </authorList>
    </citation>
    <scope>NUCLEOTIDE SEQUENCE [LARGE SCALE GENOMIC DNA]</scope>
    <source>
        <strain evidence="3 4">DSM 5391</strain>
    </source>
</reference>
<dbReference type="InterPro" id="IPR036250">
    <property type="entry name" value="AcylCo_DH-like_C"/>
</dbReference>
<dbReference type="Gene3D" id="2.40.110.10">
    <property type="entry name" value="Butyryl-CoA Dehydrogenase, subunit A, domain 2"/>
    <property type="match status" value="1"/>
</dbReference>
<proteinExistence type="predicted"/>
<dbReference type="GO" id="GO:0005737">
    <property type="term" value="C:cytoplasm"/>
    <property type="evidence" value="ECO:0007669"/>
    <property type="project" value="TreeGrafter"/>
</dbReference>
<name>A0A7X0HU73_9BACI</name>
<dbReference type="AlphaFoldDB" id="A0A7X0HU73"/>
<protein>
    <submittedName>
        <fullName evidence="3">3-hydroxy-9,10-secoandrosta-1,3,5(10)-triene-9, 17-dione monooxygenase</fullName>
        <ecNumber evidence="3">1.14.14.12</ecNumber>
    </submittedName>
</protein>
<sequence>MAKVYAEKVATTEELLEGAKRIGELAEKEAQEAEKNATISENIVNLIKDTQIARIMLPQEYGGPQVDLRTFAKIVRTVSYYNVSAGWLTYLYPLHNVLPAYLPKKGRDEIINQGGLICDVFAAVGSAEKDGEGYRISGTWNFASGCLYSDWIGLGVEIQFPDSDEPEVCLPMLKASEVEIVKNWDTFGLRGSGSNQVIADNVFVPMERILRLKAADTTGRPPEENYDKDYPLYHVPFYPAFYLGFPNMALGGAERLIEEFKKATEKRVRLMDKGVTESQSPRSQRVLAEIMTQFHAAEGLMDKYITLLENYEKDGRTTNRAEFFAIRTQITKTCTDIAVRVLLTLGGGALYKGGIIELLIRDILSVATHKTSLYEDSVAAYGKELFGFDSGVRG</sequence>
<keyword evidence="4" id="KW-1185">Reference proteome</keyword>
<gene>
    <name evidence="3" type="ORF">HNR53_003583</name>
</gene>
<dbReference type="InterPro" id="IPR013107">
    <property type="entry name" value="Acyl-CoA_DH_C"/>
</dbReference>
<dbReference type="Gene3D" id="1.20.140.10">
    <property type="entry name" value="Butyryl-CoA Dehydrogenase, subunit A, domain 3"/>
    <property type="match status" value="1"/>
</dbReference>
<feature type="domain" description="Acyl-CoA dehydrogenase C-terminal" evidence="2">
    <location>
        <begin position="246"/>
        <end position="370"/>
    </location>
</feature>
<dbReference type="RefSeq" id="WP_184528354.1">
    <property type="nucleotide sequence ID" value="NZ_JACHGK010000014.1"/>
</dbReference>
<evidence type="ECO:0000259" key="2">
    <source>
        <dbReference type="Pfam" id="PF08028"/>
    </source>
</evidence>
<dbReference type="Gene3D" id="1.10.540.10">
    <property type="entry name" value="Acyl-CoA dehydrogenase/oxidase, N-terminal domain"/>
    <property type="match status" value="1"/>
</dbReference>
<evidence type="ECO:0000313" key="3">
    <source>
        <dbReference type="EMBL" id="MBB6446918.1"/>
    </source>
</evidence>
<accession>A0A7X0HU73</accession>
<organism evidence="3 4">
    <name type="scientific">Bacillus benzoevorans</name>
    <dbReference type="NCBI Taxonomy" id="1456"/>
    <lineage>
        <taxon>Bacteria</taxon>
        <taxon>Bacillati</taxon>
        <taxon>Bacillota</taxon>
        <taxon>Bacilli</taxon>
        <taxon>Bacillales</taxon>
        <taxon>Bacillaceae</taxon>
        <taxon>Bacillus</taxon>
    </lineage>
</organism>
<dbReference type="GO" id="GO:0033539">
    <property type="term" value="P:fatty acid beta-oxidation using acyl-CoA dehydrogenase"/>
    <property type="evidence" value="ECO:0007669"/>
    <property type="project" value="TreeGrafter"/>
</dbReference>
<dbReference type="GO" id="GO:0003995">
    <property type="term" value="F:acyl-CoA dehydrogenase activity"/>
    <property type="evidence" value="ECO:0007669"/>
    <property type="project" value="TreeGrafter"/>
</dbReference>
<dbReference type="SUPFAM" id="SSF56645">
    <property type="entry name" value="Acyl-CoA dehydrogenase NM domain-like"/>
    <property type="match status" value="1"/>
</dbReference>
<dbReference type="PANTHER" id="PTHR48083:SF5">
    <property type="entry name" value="NRGC PROTEIN"/>
    <property type="match status" value="1"/>
</dbReference>
<dbReference type="Proteomes" id="UP000531594">
    <property type="component" value="Unassembled WGS sequence"/>
</dbReference>
<dbReference type="Pfam" id="PF08028">
    <property type="entry name" value="Acyl-CoA_dh_2"/>
    <property type="match status" value="1"/>
</dbReference>
<dbReference type="EC" id="1.14.14.12" evidence="3"/>
<keyword evidence="1 3" id="KW-0560">Oxidoreductase</keyword>
<dbReference type="InterPro" id="IPR009100">
    <property type="entry name" value="AcylCoA_DH/oxidase_NM_dom_sf"/>
</dbReference>
<evidence type="ECO:0000313" key="4">
    <source>
        <dbReference type="Proteomes" id="UP000531594"/>
    </source>
</evidence>
<dbReference type="GO" id="GO:0036383">
    <property type="term" value="F:3-hydroxy-9,10-secoandrosta-1,3,5(10)-triene-9,17-dione monooxygenase activity"/>
    <property type="evidence" value="ECO:0007669"/>
    <property type="project" value="UniProtKB-EC"/>
</dbReference>
<comment type="caution">
    <text evidence="3">The sequence shown here is derived from an EMBL/GenBank/DDBJ whole genome shotgun (WGS) entry which is preliminary data.</text>
</comment>
<keyword evidence="3" id="KW-0503">Monooxygenase</keyword>
<dbReference type="InterPro" id="IPR037069">
    <property type="entry name" value="AcylCoA_DH/ox_N_sf"/>
</dbReference>
<evidence type="ECO:0000256" key="1">
    <source>
        <dbReference type="ARBA" id="ARBA00023002"/>
    </source>
</evidence>